<dbReference type="GO" id="GO:0008483">
    <property type="term" value="F:transaminase activity"/>
    <property type="evidence" value="ECO:0007669"/>
    <property type="project" value="TreeGrafter"/>
</dbReference>
<dbReference type="Gene3D" id="3.90.1150.10">
    <property type="entry name" value="Aspartate Aminotransferase, domain 1"/>
    <property type="match status" value="1"/>
</dbReference>
<dbReference type="GO" id="GO:0000271">
    <property type="term" value="P:polysaccharide biosynthetic process"/>
    <property type="evidence" value="ECO:0007669"/>
    <property type="project" value="TreeGrafter"/>
</dbReference>
<evidence type="ECO:0000313" key="2">
    <source>
        <dbReference type="EMBL" id="SDF57647.1"/>
    </source>
</evidence>
<dbReference type="InterPro" id="IPR015421">
    <property type="entry name" value="PyrdxlP-dep_Trfase_major"/>
</dbReference>
<accession>A0A7Z7AVH9</accession>
<protein>
    <submittedName>
        <fullName evidence="2">UDP-4-amino-4,6-dideoxy-N-acetyl-beta-L-altrosamine transaminase</fullName>
    </submittedName>
</protein>
<dbReference type="SUPFAM" id="SSF53383">
    <property type="entry name" value="PLP-dependent transferases"/>
    <property type="match status" value="1"/>
</dbReference>
<dbReference type="EMBL" id="FNCA01000002">
    <property type="protein sequence ID" value="SDF57647.1"/>
    <property type="molecule type" value="Genomic_DNA"/>
</dbReference>
<dbReference type="InterPro" id="IPR000653">
    <property type="entry name" value="DegT/StrS_aminotransferase"/>
</dbReference>
<sequence>MKYIPYGFQWIDENDIREVISVLKSDWITTGPKIQEFEDALCRYTGASHSVAVNSGTSALDISVQSLELPPSSEVITTPFTFVATSNSIIYNGLKPVFADICEDTRNIDPDSIRNKISERTKAIIYVDYAGQPCDIKEIKEIAEDFDLYLIEDASHAIGSEYENKKTGTFADMTIFSFHPVKHITTGEGGAVLTDNEELHEKLSMLRSHGIDKTTSERYGPDASWAYDMKYLGRNYRITDFQAALGISQLGKLDSYLDKRREIAGIYSELFADVPEITIPSVRKNLKHSWHLYTVLIDSRVHRDVFFGKMRANNIGVNLHYIPIYKFSYYQGKYGSIGELPVTEDVFKRIITLPLFPRMQYDDVLKVVETTKKLLSK</sequence>
<organism evidence="2 3">
    <name type="scientific">Methanolobus vulcani</name>
    <dbReference type="NCBI Taxonomy" id="38026"/>
    <lineage>
        <taxon>Archaea</taxon>
        <taxon>Methanobacteriati</taxon>
        <taxon>Methanobacteriota</taxon>
        <taxon>Stenosarchaea group</taxon>
        <taxon>Methanomicrobia</taxon>
        <taxon>Methanosarcinales</taxon>
        <taxon>Methanosarcinaceae</taxon>
        <taxon>Methanolobus</taxon>
    </lineage>
</organism>
<proteinExistence type="inferred from homology"/>
<keyword evidence="1" id="KW-0663">Pyridoxal phosphate</keyword>
<dbReference type="Proteomes" id="UP000199259">
    <property type="component" value="Unassembled WGS sequence"/>
</dbReference>
<gene>
    <name evidence="2" type="ORF">SAMN04488589_0930</name>
</gene>
<dbReference type="CDD" id="cd00616">
    <property type="entry name" value="AHBA_syn"/>
    <property type="match status" value="1"/>
</dbReference>
<dbReference type="Gene3D" id="3.40.640.10">
    <property type="entry name" value="Type I PLP-dependent aspartate aminotransferase-like (Major domain)"/>
    <property type="match status" value="1"/>
</dbReference>
<dbReference type="InterPro" id="IPR015422">
    <property type="entry name" value="PyrdxlP-dep_Trfase_small"/>
</dbReference>
<dbReference type="PANTHER" id="PTHR30244:SF34">
    <property type="entry name" value="DTDP-4-AMINO-4,6-DIDEOXYGALACTOSE TRANSAMINASE"/>
    <property type="match status" value="1"/>
</dbReference>
<dbReference type="AlphaFoldDB" id="A0A7Z7AVH9"/>
<dbReference type="PIRSF" id="PIRSF000390">
    <property type="entry name" value="PLP_StrS"/>
    <property type="match status" value="1"/>
</dbReference>
<keyword evidence="3" id="KW-1185">Reference proteome</keyword>
<evidence type="ECO:0000256" key="1">
    <source>
        <dbReference type="RuleBase" id="RU004508"/>
    </source>
</evidence>
<dbReference type="GO" id="GO:0030170">
    <property type="term" value="F:pyridoxal phosphate binding"/>
    <property type="evidence" value="ECO:0007669"/>
    <property type="project" value="TreeGrafter"/>
</dbReference>
<dbReference type="InterPro" id="IPR015424">
    <property type="entry name" value="PyrdxlP-dep_Trfase"/>
</dbReference>
<dbReference type="OrthoDB" id="10355at2157"/>
<dbReference type="PANTHER" id="PTHR30244">
    <property type="entry name" value="TRANSAMINASE"/>
    <property type="match status" value="1"/>
</dbReference>
<reference evidence="2 3" key="1">
    <citation type="submission" date="2016-10" db="EMBL/GenBank/DDBJ databases">
        <authorList>
            <person name="Varghese N."/>
            <person name="Submissions S."/>
        </authorList>
    </citation>
    <scope>NUCLEOTIDE SEQUENCE [LARGE SCALE GENOMIC DNA]</scope>
    <source>
        <strain evidence="2 3">PL 12/M</strain>
    </source>
</reference>
<dbReference type="InterPro" id="IPR020026">
    <property type="entry name" value="PseC"/>
</dbReference>
<dbReference type="Pfam" id="PF01041">
    <property type="entry name" value="DegT_DnrJ_EryC1"/>
    <property type="match status" value="1"/>
</dbReference>
<dbReference type="NCBIfam" id="TIGR03588">
    <property type="entry name" value="PseC"/>
    <property type="match status" value="1"/>
</dbReference>
<evidence type="ECO:0000313" key="3">
    <source>
        <dbReference type="Proteomes" id="UP000199259"/>
    </source>
</evidence>
<comment type="similarity">
    <text evidence="1">Belongs to the DegT/DnrJ/EryC1 family.</text>
</comment>
<name>A0A7Z7AVH9_9EURY</name>
<comment type="caution">
    <text evidence="2">The sequence shown here is derived from an EMBL/GenBank/DDBJ whole genome shotgun (WGS) entry which is preliminary data.</text>
</comment>
<dbReference type="RefSeq" id="WP_091709079.1">
    <property type="nucleotide sequence ID" value="NZ_FNCA01000002.1"/>
</dbReference>